<sequence>MARATPKSPKSSPVARGCSVHNTVQEKPDLERFTRCSFEMQFLFDQPPASQATFRYTTRHLHGLPMALPGFDYGSRADVITSYLKNRAYRYLESSRDYHDSSCPGILLLCKGEQKCRFLQKLHRRSSPTLRGTRSHGI</sequence>
<evidence type="ECO:0000313" key="2">
    <source>
        <dbReference type="Proteomes" id="UP001163046"/>
    </source>
</evidence>
<gene>
    <name evidence="1" type="ORF">OS493_036174</name>
</gene>
<accession>A0A9X0D0J2</accession>
<name>A0A9X0D0J2_9CNID</name>
<evidence type="ECO:0000313" key="1">
    <source>
        <dbReference type="EMBL" id="KAJ7382271.1"/>
    </source>
</evidence>
<proteinExistence type="predicted"/>
<dbReference type="EMBL" id="MU825931">
    <property type="protein sequence ID" value="KAJ7382271.1"/>
    <property type="molecule type" value="Genomic_DNA"/>
</dbReference>
<dbReference type="AlphaFoldDB" id="A0A9X0D0J2"/>
<organism evidence="1 2">
    <name type="scientific">Desmophyllum pertusum</name>
    <dbReference type="NCBI Taxonomy" id="174260"/>
    <lineage>
        <taxon>Eukaryota</taxon>
        <taxon>Metazoa</taxon>
        <taxon>Cnidaria</taxon>
        <taxon>Anthozoa</taxon>
        <taxon>Hexacorallia</taxon>
        <taxon>Scleractinia</taxon>
        <taxon>Caryophylliina</taxon>
        <taxon>Caryophylliidae</taxon>
        <taxon>Desmophyllum</taxon>
    </lineage>
</organism>
<dbReference type="Proteomes" id="UP001163046">
    <property type="component" value="Unassembled WGS sequence"/>
</dbReference>
<reference evidence="1" key="1">
    <citation type="submission" date="2023-01" db="EMBL/GenBank/DDBJ databases">
        <title>Genome assembly of the deep-sea coral Lophelia pertusa.</title>
        <authorList>
            <person name="Herrera S."/>
            <person name="Cordes E."/>
        </authorList>
    </citation>
    <scope>NUCLEOTIDE SEQUENCE</scope>
    <source>
        <strain evidence="1">USNM1676648</strain>
        <tissue evidence="1">Polyp</tissue>
    </source>
</reference>
<keyword evidence="2" id="KW-1185">Reference proteome</keyword>
<comment type="caution">
    <text evidence="1">The sequence shown here is derived from an EMBL/GenBank/DDBJ whole genome shotgun (WGS) entry which is preliminary data.</text>
</comment>
<protein>
    <submittedName>
        <fullName evidence="1">Uncharacterized protein</fullName>
    </submittedName>
</protein>